<name>A0A6I4IUM2_9FLAO</name>
<gene>
    <name evidence="2" type="ORF">GOQ30_15520</name>
</gene>
<evidence type="ECO:0000313" key="3">
    <source>
        <dbReference type="Proteomes" id="UP000431264"/>
    </source>
</evidence>
<organism evidence="2 3">
    <name type="scientific">Flavobacterium profundi</name>
    <dbReference type="NCBI Taxonomy" id="1774945"/>
    <lineage>
        <taxon>Bacteria</taxon>
        <taxon>Pseudomonadati</taxon>
        <taxon>Bacteroidota</taxon>
        <taxon>Flavobacteriia</taxon>
        <taxon>Flavobacteriales</taxon>
        <taxon>Flavobacteriaceae</taxon>
        <taxon>Flavobacterium</taxon>
    </lineage>
</organism>
<dbReference type="OrthoDB" id="1143271at2"/>
<dbReference type="EMBL" id="WQLW01000013">
    <property type="protein sequence ID" value="MVO10583.1"/>
    <property type="molecule type" value="Genomic_DNA"/>
</dbReference>
<feature type="chain" id="PRO_5026217641" evidence="1">
    <location>
        <begin position="19"/>
        <end position="216"/>
    </location>
</feature>
<keyword evidence="1" id="KW-0732">Signal</keyword>
<protein>
    <submittedName>
        <fullName evidence="2">PorT family protein</fullName>
    </submittedName>
</protein>
<evidence type="ECO:0000256" key="1">
    <source>
        <dbReference type="SAM" id="SignalP"/>
    </source>
</evidence>
<evidence type="ECO:0000313" key="2">
    <source>
        <dbReference type="EMBL" id="MVO10583.1"/>
    </source>
</evidence>
<reference evidence="3" key="1">
    <citation type="submission" date="2019-05" db="EMBL/GenBank/DDBJ databases">
        <title>Flavobacterium profundi sp. nov., isolated from a deep-sea seamount.</title>
        <authorList>
            <person name="Zhang D.-C."/>
        </authorList>
    </citation>
    <scope>NUCLEOTIDE SEQUENCE [LARGE SCALE GENOMIC DNA]</scope>
    <source>
        <strain evidence="3">TP390</strain>
    </source>
</reference>
<sequence>MKKIICLLTLFITFSLNAQYGRRDSNRIGLSGGITQMSLFSDQFNAKPELGWTAGFSLRGNYYNDWQMAFGMHFTQSKFSLESLTTADDITYTMSGVQVFLTGSYMVIEHHLSLEIGPVLQVNGKLSIEDNDKLKLLKDSPLLTANDIVDVTKISGNIYAGITAGIENVRLHVAYQYGINNFMNNLNKKDDLKALNGNQKFKANYGILSGMITIYL</sequence>
<comment type="caution">
    <text evidence="2">The sequence shown here is derived from an EMBL/GenBank/DDBJ whole genome shotgun (WGS) entry which is preliminary data.</text>
</comment>
<dbReference type="Proteomes" id="UP000431264">
    <property type="component" value="Unassembled WGS sequence"/>
</dbReference>
<feature type="signal peptide" evidence="1">
    <location>
        <begin position="1"/>
        <end position="18"/>
    </location>
</feature>
<accession>A0A6I4IUM2</accession>
<dbReference type="AlphaFoldDB" id="A0A6I4IUM2"/>
<keyword evidence="3" id="KW-1185">Reference proteome</keyword>
<proteinExistence type="predicted"/>
<dbReference type="RefSeq" id="WP_140999007.1">
    <property type="nucleotide sequence ID" value="NZ_VDCZ01000013.1"/>
</dbReference>